<dbReference type="Pfam" id="PF17070">
    <property type="entry name" value="Thx"/>
    <property type="match status" value="1"/>
</dbReference>
<sequence length="29" mass="3607">MGRGDRRTRRGKLWRGTYGKYRPRKNKKK</sequence>
<dbReference type="KEGG" id="mhd:Marky_0462"/>
<reference evidence="5 6" key="1">
    <citation type="journal article" date="2012" name="Stand. Genomic Sci.">
        <title>Complete genome sequence of the aerobic, heterotroph Marinithermus hydrothermalis type strain (T1(T)) from a deep-sea hydrothermal vent chimney.</title>
        <authorList>
            <person name="Copeland A."/>
            <person name="Gu W."/>
            <person name="Yasawong M."/>
            <person name="Lapidus A."/>
            <person name="Lucas S."/>
            <person name="Deshpande S."/>
            <person name="Pagani I."/>
            <person name="Tapia R."/>
            <person name="Cheng J.F."/>
            <person name="Goodwin L.A."/>
            <person name="Pitluck S."/>
            <person name="Liolios K."/>
            <person name="Ivanova N."/>
            <person name="Mavromatis K."/>
            <person name="Mikhailova N."/>
            <person name="Pati A."/>
            <person name="Chen A."/>
            <person name="Palaniappan K."/>
            <person name="Land M."/>
            <person name="Pan C."/>
            <person name="Brambilla E.M."/>
            <person name="Rohde M."/>
            <person name="Tindall B.J."/>
            <person name="Sikorski J."/>
            <person name="Goker M."/>
            <person name="Detter J.C."/>
            <person name="Bristow J."/>
            <person name="Eisen J.A."/>
            <person name="Markowitz V."/>
            <person name="Hugenholtz P."/>
            <person name="Kyrpides N.C."/>
            <person name="Klenk H.P."/>
            <person name="Woyke T."/>
        </authorList>
    </citation>
    <scope>NUCLEOTIDE SEQUENCE [LARGE SCALE GENOMIC DNA]</scope>
    <source>
        <strain evidence="6">DSM 14884 / JCM 11576 / T1</strain>
    </source>
</reference>
<feature type="region of interest" description="Disordered" evidence="4">
    <location>
        <begin position="1"/>
        <end position="29"/>
    </location>
</feature>
<dbReference type="InterPro" id="IPR031414">
    <property type="entry name" value="Ribosomal_bTHX"/>
</dbReference>
<keyword evidence="2" id="KW-0689">Ribosomal protein</keyword>
<proteinExistence type="inferred from homology"/>
<dbReference type="eggNOG" id="ENOG5030Q0J">
    <property type="taxonomic scope" value="Bacteria"/>
</dbReference>
<evidence type="ECO:0000256" key="2">
    <source>
        <dbReference type="ARBA" id="ARBA00022980"/>
    </source>
</evidence>
<dbReference type="AlphaFoldDB" id="F2NLV7"/>
<evidence type="ECO:0008006" key="7">
    <source>
        <dbReference type="Google" id="ProtNLM"/>
    </source>
</evidence>
<feature type="compositionally biased region" description="Basic residues" evidence="4">
    <location>
        <begin position="1"/>
        <end position="13"/>
    </location>
</feature>
<evidence type="ECO:0000256" key="3">
    <source>
        <dbReference type="ARBA" id="ARBA00023274"/>
    </source>
</evidence>
<dbReference type="InterPro" id="IPR030826">
    <property type="entry name" value="Ribosomal_bTHX/bTHXc/bTHXm"/>
</dbReference>
<dbReference type="Proteomes" id="UP000007030">
    <property type="component" value="Chromosome"/>
</dbReference>
<protein>
    <recommendedName>
        <fullName evidence="7">30S ribosomal protein THX</fullName>
    </recommendedName>
</protein>
<evidence type="ECO:0000256" key="1">
    <source>
        <dbReference type="ARBA" id="ARBA00010834"/>
    </source>
</evidence>
<dbReference type="GO" id="GO:1990904">
    <property type="term" value="C:ribonucleoprotein complex"/>
    <property type="evidence" value="ECO:0007669"/>
    <property type="project" value="UniProtKB-KW"/>
</dbReference>
<evidence type="ECO:0000256" key="4">
    <source>
        <dbReference type="SAM" id="MobiDB-lite"/>
    </source>
</evidence>
<dbReference type="RefSeq" id="WP_013703267.1">
    <property type="nucleotide sequence ID" value="NC_015387.1"/>
</dbReference>
<dbReference type="NCBIfam" id="NF011339">
    <property type="entry name" value="PRK14753.1"/>
    <property type="match status" value="1"/>
</dbReference>
<gene>
    <name evidence="5" type="ordered locus">Marky_0462</name>
</gene>
<evidence type="ECO:0000313" key="5">
    <source>
        <dbReference type="EMBL" id="AEB11214.1"/>
    </source>
</evidence>
<name>F2NLV7_MARHT</name>
<dbReference type="NCBIfam" id="TIGR04560">
    <property type="entry name" value="ribo_THX"/>
    <property type="match status" value="1"/>
</dbReference>
<dbReference type="EMBL" id="CP002630">
    <property type="protein sequence ID" value="AEB11214.1"/>
    <property type="molecule type" value="Genomic_DNA"/>
</dbReference>
<keyword evidence="6" id="KW-1185">Reference proteome</keyword>
<organism evidence="5 6">
    <name type="scientific">Marinithermus hydrothermalis (strain DSM 14884 / JCM 11576 / T1)</name>
    <dbReference type="NCBI Taxonomy" id="869210"/>
    <lineage>
        <taxon>Bacteria</taxon>
        <taxon>Thermotogati</taxon>
        <taxon>Deinococcota</taxon>
        <taxon>Deinococci</taxon>
        <taxon>Thermales</taxon>
        <taxon>Thermaceae</taxon>
        <taxon>Marinithermus</taxon>
    </lineage>
</organism>
<accession>F2NLV7</accession>
<keyword evidence="3" id="KW-0687">Ribonucleoprotein</keyword>
<comment type="similarity">
    <text evidence="1">Belongs to the bacterial ribosomal protein bTHX family.</text>
</comment>
<dbReference type="GO" id="GO:0005840">
    <property type="term" value="C:ribosome"/>
    <property type="evidence" value="ECO:0007669"/>
    <property type="project" value="UniProtKB-KW"/>
</dbReference>
<evidence type="ECO:0000313" key="6">
    <source>
        <dbReference type="Proteomes" id="UP000007030"/>
    </source>
</evidence>
<dbReference type="HOGENOM" id="CLU_209110_5_0_0"/>